<dbReference type="STRING" id="135651.G0NFC8"/>
<organism evidence="14">
    <name type="scientific">Caenorhabditis brenneri</name>
    <name type="common">Nematode worm</name>
    <dbReference type="NCBI Taxonomy" id="135651"/>
    <lineage>
        <taxon>Eukaryota</taxon>
        <taxon>Metazoa</taxon>
        <taxon>Ecdysozoa</taxon>
        <taxon>Nematoda</taxon>
        <taxon>Chromadorea</taxon>
        <taxon>Rhabditida</taxon>
        <taxon>Rhabditina</taxon>
        <taxon>Rhabditomorpha</taxon>
        <taxon>Rhabditoidea</taxon>
        <taxon>Rhabditidae</taxon>
        <taxon>Peloderinae</taxon>
        <taxon>Caenorhabditis</taxon>
    </lineage>
</organism>
<evidence type="ECO:0000256" key="7">
    <source>
        <dbReference type="ARBA" id="ARBA00023069"/>
    </source>
</evidence>
<comment type="subcellular location">
    <subcellularLocation>
        <location evidence="1">Cell projection</location>
        <location evidence="1">Cilium</location>
    </subcellularLocation>
    <subcellularLocation>
        <location evidence="2">Membrane</location>
        <topology evidence="2">Multi-pass membrane protein</topology>
    </subcellularLocation>
</comment>
<dbReference type="EMBL" id="GL379875">
    <property type="protein sequence ID" value="EGT59211.1"/>
    <property type="molecule type" value="Genomic_DNA"/>
</dbReference>
<dbReference type="FunCoup" id="G0NFC8">
    <property type="interactions" value="2"/>
</dbReference>
<feature type="compositionally biased region" description="Basic and acidic residues" evidence="11">
    <location>
        <begin position="108"/>
        <end position="128"/>
    </location>
</feature>
<feature type="transmembrane region" description="Helical" evidence="12">
    <location>
        <begin position="216"/>
        <end position="238"/>
    </location>
</feature>
<protein>
    <submittedName>
        <fullName evidence="13">Uncharacterized protein</fullName>
    </submittedName>
</protein>
<proteinExistence type="inferred from homology"/>
<dbReference type="PANTHER" id="PTHR28388">
    <property type="entry name" value="TRANSMEMBRANE PROTEIN 237"/>
    <property type="match status" value="1"/>
</dbReference>
<dbReference type="Proteomes" id="UP000008068">
    <property type="component" value="Unassembled WGS sequence"/>
</dbReference>
<feature type="compositionally biased region" description="Pro residues" evidence="11">
    <location>
        <begin position="1"/>
        <end position="22"/>
    </location>
</feature>
<dbReference type="HOGENOM" id="CLU_691244_0_0_1"/>
<feature type="compositionally biased region" description="Basic and acidic residues" evidence="11">
    <location>
        <begin position="34"/>
        <end position="56"/>
    </location>
</feature>
<dbReference type="InParanoid" id="G0NFC8"/>
<keyword evidence="6 12" id="KW-1133">Transmembrane helix</keyword>
<dbReference type="AlphaFoldDB" id="G0NFC8"/>
<evidence type="ECO:0000313" key="14">
    <source>
        <dbReference type="Proteomes" id="UP000008068"/>
    </source>
</evidence>
<feature type="region of interest" description="Disordered" evidence="11">
    <location>
        <begin position="1"/>
        <end position="128"/>
    </location>
</feature>
<keyword evidence="8 12" id="KW-0472">Membrane</keyword>
<feature type="transmembrane region" description="Helical" evidence="12">
    <location>
        <begin position="352"/>
        <end position="370"/>
    </location>
</feature>
<evidence type="ECO:0000256" key="2">
    <source>
        <dbReference type="ARBA" id="ARBA00004141"/>
    </source>
</evidence>
<dbReference type="GO" id="GO:0036064">
    <property type="term" value="C:ciliary basal body"/>
    <property type="evidence" value="ECO:0007669"/>
    <property type="project" value="EnsemblMetazoa"/>
</dbReference>
<keyword evidence="5" id="KW-0970">Cilium biogenesis/degradation</keyword>
<evidence type="ECO:0000256" key="9">
    <source>
        <dbReference type="ARBA" id="ARBA00023273"/>
    </source>
</evidence>
<dbReference type="GO" id="GO:0035869">
    <property type="term" value="C:ciliary transition zone"/>
    <property type="evidence" value="ECO:0007669"/>
    <property type="project" value="EnsemblMetazoa"/>
</dbReference>
<feature type="transmembrane region" description="Helical" evidence="12">
    <location>
        <begin position="311"/>
        <end position="332"/>
    </location>
</feature>
<evidence type="ECO:0000256" key="1">
    <source>
        <dbReference type="ARBA" id="ARBA00004138"/>
    </source>
</evidence>
<name>G0NFC8_CAEBE</name>
<keyword evidence="7" id="KW-0969">Cilium</keyword>
<dbReference type="OMA" id="CIQLESQ"/>
<keyword evidence="9" id="KW-0966">Cell projection</keyword>
<comment type="similarity">
    <text evidence="3">Belongs to the TMEM237 family.</text>
</comment>
<dbReference type="Pfam" id="PF15383">
    <property type="entry name" value="TMEM237"/>
    <property type="match status" value="1"/>
</dbReference>
<dbReference type="GO" id="GO:1905515">
    <property type="term" value="P:non-motile cilium assembly"/>
    <property type="evidence" value="ECO:0007669"/>
    <property type="project" value="EnsemblMetazoa"/>
</dbReference>
<evidence type="ECO:0000256" key="4">
    <source>
        <dbReference type="ARBA" id="ARBA00022692"/>
    </source>
</evidence>
<evidence type="ECO:0000256" key="3">
    <source>
        <dbReference type="ARBA" id="ARBA00008783"/>
    </source>
</evidence>
<sequence length="408" mass="46815">MAPPPRPMPPRPVTGNRAPPPENEQQNVFVTRRRPNDNNEVSRRNSDNDEVFHPPDTETPPIEVIRTEPENTDEPPKVPNIRNRRVSYGKIPVPPMAMTVEDIQEAAKQSRDELRDESTEVRKPVDPRRSSVSIDLFKSFRDPHDKKNMPSKDKTIYVEGPNGKFREMKKGRFWNKEKFDSPKDLIDSKKEEDSVIPYLLKAPGQAYRTQRAYNQIANIVQGFLAGVTVMLAIFSFNLEADVLLTGYRYMSLPIHAAFMIAFTFGFVSAIDRYYQKQKFGVFIEVFRTGMYEVEHFTSKTRLVATVYNNGLFTVVVWFVGLIATLMCIQLESQLTFAPTKIPSERLVQQWRIYNVFRALTAALGFLLLAFKPDSDTMAKELKQAIFDQLDLVTSDPDRKQIILTAMKI</sequence>
<feature type="transmembrane region" description="Helical" evidence="12">
    <location>
        <begin position="250"/>
        <end position="270"/>
    </location>
</feature>
<comment type="function">
    <text evidence="10">Component of the transition zone in primary cilia. Required for ciliogenesis.</text>
</comment>
<evidence type="ECO:0000256" key="10">
    <source>
        <dbReference type="ARBA" id="ARBA00025631"/>
    </source>
</evidence>
<evidence type="ECO:0000256" key="5">
    <source>
        <dbReference type="ARBA" id="ARBA00022794"/>
    </source>
</evidence>
<evidence type="ECO:0000256" key="8">
    <source>
        <dbReference type="ARBA" id="ARBA00023136"/>
    </source>
</evidence>
<reference evidence="14" key="1">
    <citation type="submission" date="2011-07" db="EMBL/GenBank/DDBJ databases">
        <authorList>
            <consortium name="Caenorhabditis brenneri Sequencing and Analysis Consortium"/>
            <person name="Wilson R.K."/>
        </authorList>
    </citation>
    <scope>NUCLEOTIDE SEQUENCE [LARGE SCALE GENOMIC DNA]</scope>
    <source>
        <strain evidence="14">PB2801</strain>
    </source>
</reference>
<dbReference type="eggNOG" id="ENOG502SDR2">
    <property type="taxonomic scope" value="Eukaryota"/>
</dbReference>
<dbReference type="InterPro" id="IPR029409">
    <property type="entry name" value="TMEM237"/>
</dbReference>
<dbReference type="OrthoDB" id="550113at2759"/>
<dbReference type="PANTHER" id="PTHR28388:SF1">
    <property type="entry name" value="TRANSMEMBRANE PROTEIN 237"/>
    <property type="match status" value="1"/>
</dbReference>
<gene>
    <name evidence="13" type="ORF">CAEBREN_06135</name>
</gene>
<dbReference type="GO" id="GO:0016020">
    <property type="term" value="C:membrane"/>
    <property type="evidence" value="ECO:0007669"/>
    <property type="project" value="UniProtKB-SubCell"/>
</dbReference>
<keyword evidence="14" id="KW-1185">Reference proteome</keyword>
<evidence type="ECO:0000256" key="12">
    <source>
        <dbReference type="SAM" id="Phobius"/>
    </source>
</evidence>
<evidence type="ECO:0000256" key="6">
    <source>
        <dbReference type="ARBA" id="ARBA00022989"/>
    </source>
</evidence>
<accession>G0NFC8</accession>
<keyword evidence="4 12" id="KW-0812">Transmembrane</keyword>
<evidence type="ECO:0000313" key="13">
    <source>
        <dbReference type="EMBL" id="EGT59211.1"/>
    </source>
</evidence>
<evidence type="ECO:0000256" key="11">
    <source>
        <dbReference type="SAM" id="MobiDB-lite"/>
    </source>
</evidence>